<evidence type="ECO:0000313" key="2">
    <source>
        <dbReference type="Proteomes" id="UP001597549"/>
    </source>
</evidence>
<protein>
    <recommendedName>
        <fullName evidence="3">Lipoprotein</fullName>
    </recommendedName>
</protein>
<sequence length="74" mass="8462">MAAIRKKRSLKKQHKLKYIKKILLFAFVITLISCNSDSNETIQNDFKGYYKIISIVSETEIDLNNDGIGSLNIL</sequence>
<keyword evidence="2" id="KW-1185">Reference proteome</keyword>
<dbReference type="RefSeq" id="WP_379804057.1">
    <property type="nucleotide sequence ID" value="NZ_JBHUOL010000006.1"/>
</dbReference>
<organism evidence="1 2">
    <name type="scientific">Flavobacterium ardleyense</name>
    <dbReference type="NCBI Taxonomy" id="2038737"/>
    <lineage>
        <taxon>Bacteria</taxon>
        <taxon>Pseudomonadati</taxon>
        <taxon>Bacteroidota</taxon>
        <taxon>Flavobacteriia</taxon>
        <taxon>Flavobacteriales</taxon>
        <taxon>Flavobacteriaceae</taxon>
        <taxon>Flavobacterium</taxon>
    </lineage>
</organism>
<reference evidence="2" key="1">
    <citation type="journal article" date="2019" name="Int. J. Syst. Evol. Microbiol.">
        <title>The Global Catalogue of Microorganisms (GCM) 10K type strain sequencing project: providing services to taxonomists for standard genome sequencing and annotation.</title>
        <authorList>
            <consortium name="The Broad Institute Genomics Platform"/>
            <consortium name="The Broad Institute Genome Sequencing Center for Infectious Disease"/>
            <person name="Wu L."/>
            <person name="Ma J."/>
        </authorList>
    </citation>
    <scope>NUCLEOTIDE SEQUENCE [LARGE SCALE GENOMIC DNA]</scope>
    <source>
        <strain evidence="2">KCTC 52644</strain>
    </source>
</reference>
<dbReference type="EMBL" id="JBHUOL010000006">
    <property type="protein sequence ID" value="MFD2907631.1"/>
    <property type="molecule type" value="Genomic_DNA"/>
</dbReference>
<dbReference type="PROSITE" id="PS51257">
    <property type="entry name" value="PROKAR_LIPOPROTEIN"/>
    <property type="match status" value="1"/>
</dbReference>
<comment type="caution">
    <text evidence="1">The sequence shown here is derived from an EMBL/GenBank/DDBJ whole genome shotgun (WGS) entry which is preliminary data.</text>
</comment>
<dbReference type="Proteomes" id="UP001597549">
    <property type="component" value="Unassembled WGS sequence"/>
</dbReference>
<evidence type="ECO:0008006" key="3">
    <source>
        <dbReference type="Google" id="ProtNLM"/>
    </source>
</evidence>
<evidence type="ECO:0000313" key="1">
    <source>
        <dbReference type="EMBL" id="MFD2907631.1"/>
    </source>
</evidence>
<gene>
    <name evidence="1" type="ORF">ACFSX9_02680</name>
</gene>
<accession>A0ABW5Z570</accession>
<name>A0ABW5Z570_9FLAO</name>
<proteinExistence type="predicted"/>